<keyword evidence="4" id="KW-0808">Transferase</keyword>
<dbReference type="AlphaFoldDB" id="A0A510GBY1"/>
<dbReference type="GO" id="GO:0006298">
    <property type="term" value="P:mismatch repair"/>
    <property type="evidence" value="ECO:0007669"/>
    <property type="project" value="TreeGrafter"/>
</dbReference>
<evidence type="ECO:0000256" key="6">
    <source>
        <dbReference type="ARBA" id="ARBA00047942"/>
    </source>
</evidence>
<dbReference type="KEGG" id="ras:RAS_p400"/>
<keyword evidence="3" id="KW-0489">Methyltransferase</keyword>
<keyword evidence="8" id="KW-1185">Reference proteome</keyword>
<sequence length="154" mass="17622">MGLRGWSTGICDITKKASTLFEYASNTEVVGKNVECIATPHLYHPSLKLKPLEEIDKEIPRPFVKWVGGKRSLRKAISVRMPTNFKDYYEPFLGGGAIFFKLQPNRAFISDLNLDLIITYKVVRDEPLGLIKLLSEHKANHSKDYYYEVRKSSI</sequence>
<dbReference type="GO" id="GO:1904047">
    <property type="term" value="F:S-adenosyl-L-methionine binding"/>
    <property type="evidence" value="ECO:0007669"/>
    <property type="project" value="TreeGrafter"/>
</dbReference>
<evidence type="ECO:0000256" key="3">
    <source>
        <dbReference type="ARBA" id="ARBA00022603"/>
    </source>
</evidence>
<dbReference type="PANTHER" id="PTHR30481">
    <property type="entry name" value="DNA ADENINE METHYLASE"/>
    <property type="match status" value="1"/>
</dbReference>
<dbReference type="PANTHER" id="PTHR30481:SF3">
    <property type="entry name" value="DNA ADENINE METHYLASE"/>
    <property type="match status" value="1"/>
</dbReference>
<evidence type="ECO:0000256" key="4">
    <source>
        <dbReference type="ARBA" id="ARBA00022679"/>
    </source>
</evidence>
<dbReference type="REBASE" id="353590">
    <property type="entry name" value="M.Ras1284ORF400P"/>
</dbReference>
<comment type="catalytic activity">
    <reaction evidence="6">
        <text>a 2'-deoxyadenosine in DNA + S-adenosyl-L-methionine = an N(6)-methyl-2'-deoxyadenosine in DNA + S-adenosyl-L-homocysteine + H(+)</text>
        <dbReference type="Rhea" id="RHEA:15197"/>
        <dbReference type="Rhea" id="RHEA-COMP:12418"/>
        <dbReference type="Rhea" id="RHEA-COMP:12419"/>
        <dbReference type="ChEBI" id="CHEBI:15378"/>
        <dbReference type="ChEBI" id="CHEBI:57856"/>
        <dbReference type="ChEBI" id="CHEBI:59789"/>
        <dbReference type="ChEBI" id="CHEBI:90615"/>
        <dbReference type="ChEBI" id="CHEBI:90616"/>
        <dbReference type="EC" id="2.1.1.72"/>
    </reaction>
</comment>
<evidence type="ECO:0000256" key="5">
    <source>
        <dbReference type="ARBA" id="ARBA00022691"/>
    </source>
</evidence>
<dbReference type="Proteomes" id="UP000321183">
    <property type="component" value="Plasmid pRA1"/>
</dbReference>
<dbReference type="SUPFAM" id="SSF53335">
    <property type="entry name" value="S-adenosyl-L-methionine-dependent methyltransferases"/>
    <property type="match status" value="1"/>
</dbReference>
<evidence type="ECO:0000313" key="7">
    <source>
        <dbReference type="EMBL" id="BBJ32444.1"/>
    </source>
</evidence>
<dbReference type="EMBL" id="AP019564">
    <property type="protein sequence ID" value="BBJ32444.1"/>
    <property type="molecule type" value="Genomic_DNA"/>
</dbReference>
<dbReference type="Gene3D" id="1.10.1020.10">
    <property type="entry name" value="Adenine-specific Methyltransferase, Domain 2"/>
    <property type="match status" value="1"/>
</dbReference>
<name>A0A510GBY1_9RICK</name>
<geneLocation type="plasmid" evidence="7 8">
    <name>pRA1</name>
</geneLocation>
<dbReference type="Gene3D" id="3.40.50.150">
    <property type="entry name" value="Vaccinia Virus protein VP39"/>
    <property type="match status" value="1"/>
</dbReference>
<gene>
    <name evidence="7" type="ORF">RAS_p400</name>
</gene>
<dbReference type="InterPro" id="IPR023095">
    <property type="entry name" value="Ade_MeTrfase_dom_2"/>
</dbReference>
<dbReference type="RefSeq" id="WP_010424096.1">
    <property type="nucleotide sequence ID" value="NZ_AP019564.1"/>
</dbReference>
<evidence type="ECO:0000256" key="1">
    <source>
        <dbReference type="ARBA" id="ARBA00006594"/>
    </source>
</evidence>
<reference evidence="7 8" key="1">
    <citation type="submission" date="2019-04" db="EMBL/GenBank/DDBJ databases">
        <title>Draft genome sequence of Rickettsia asiatica Maytaro1284.</title>
        <authorList>
            <person name="Thu M."/>
            <person name="Qiu Y."/>
            <person name="Nakao R."/>
        </authorList>
    </citation>
    <scope>NUCLEOTIDE SEQUENCE [LARGE SCALE GENOMIC DNA]</scope>
    <source>
        <strain evidence="7 8">Maytaro1284</strain>
        <plasmid evidence="7 8">pRA1</plasmid>
    </source>
</reference>
<keyword evidence="7" id="KW-0614">Plasmid</keyword>
<dbReference type="GO" id="GO:0009307">
    <property type="term" value="P:DNA restriction-modification system"/>
    <property type="evidence" value="ECO:0007669"/>
    <property type="project" value="InterPro"/>
</dbReference>
<comment type="similarity">
    <text evidence="1">Belongs to the N(4)/N(6)-methyltransferase family.</text>
</comment>
<accession>A0A510GBY1</accession>
<dbReference type="GO" id="GO:0043565">
    <property type="term" value="F:sequence-specific DNA binding"/>
    <property type="evidence" value="ECO:0007669"/>
    <property type="project" value="TreeGrafter"/>
</dbReference>
<evidence type="ECO:0000313" key="8">
    <source>
        <dbReference type="Proteomes" id="UP000321183"/>
    </source>
</evidence>
<dbReference type="InterPro" id="IPR029063">
    <property type="entry name" value="SAM-dependent_MTases_sf"/>
</dbReference>
<protein>
    <recommendedName>
        <fullName evidence="2">site-specific DNA-methyltransferase (adenine-specific)</fullName>
        <ecNumber evidence="2">2.1.1.72</ecNumber>
    </recommendedName>
</protein>
<proteinExistence type="inferred from homology"/>
<organism evidence="7 8">
    <name type="scientific">Rickettsia asiatica</name>
    <dbReference type="NCBI Taxonomy" id="238800"/>
    <lineage>
        <taxon>Bacteria</taxon>
        <taxon>Pseudomonadati</taxon>
        <taxon>Pseudomonadota</taxon>
        <taxon>Alphaproteobacteria</taxon>
        <taxon>Rickettsiales</taxon>
        <taxon>Rickettsiaceae</taxon>
        <taxon>Rickettsieae</taxon>
        <taxon>Rickettsia</taxon>
        <taxon>spotted fever group</taxon>
    </lineage>
</organism>
<dbReference type="EC" id="2.1.1.72" evidence="2"/>
<dbReference type="PRINTS" id="PR00505">
    <property type="entry name" value="D12N6MTFRASE"/>
</dbReference>
<dbReference type="Pfam" id="PF02086">
    <property type="entry name" value="MethyltransfD12"/>
    <property type="match status" value="1"/>
</dbReference>
<dbReference type="InterPro" id="IPR012327">
    <property type="entry name" value="MeTrfase_D12"/>
</dbReference>
<evidence type="ECO:0000256" key="2">
    <source>
        <dbReference type="ARBA" id="ARBA00011900"/>
    </source>
</evidence>
<keyword evidence="5" id="KW-0949">S-adenosyl-L-methionine</keyword>
<dbReference type="GO" id="GO:0009007">
    <property type="term" value="F:site-specific DNA-methyltransferase (adenine-specific) activity"/>
    <property type="evidence" value="ECO:0007669"/>
    <property type="project" value="UniProtKB-EC"/>
</dbReference>
<dbReference type="GO" id="GO:0032259">
    <property type="term" value="P:methylation"/>
    <property type="evidence" value="ECO:0007669"/>
    <property type="project" value="UniProtKB-KW"/>
</dbReference>